<sequence>MAELPTSDEFINPNTTEAQFKAALKVLVENVSSVGYVDSFLKTVKTLPSGSTTAARTLGFHILPTSNTYTGLPPNIIHDDTIVIHVVQATGVFYDQVLYKLSARHRVWCKSIRVSDGSGAWRNPVNRYQGAFDNIDPMTLTEDGTYVLTNGKNLPSGFSGSAILDIDRAGGFTTRIIKQTNDSSKKWEKTEGEAWKEAMPFTLTNDRFPADYNFRGLVTDANYNNLNSEGNWLLNGSPTNGPSWITGTQYAYVKVLGSFRIQEALSASTANQIAQRTGQLISGTVNWGPWNKIGDNYKGLFTAVDIDTLNANGRYLVNGAYTNGAPFIIGTQFVDTAEYGTFRVQKATSVSSSDLIAQRTGTFGSGVVTWGPWNKFGGAGGGNSGSSLNGKTIANVGDSTTEQGDWIERLCERYGATPLKFGFGGCRMGRYESNMLGYNLQCMYNIAKCINTGDFSSVIAGAEYTRDNHNDDNTPQANALAAVNWNAVDILVISFGTNDWNGNPLGTSFIADPMGATFKGALCYVIEQIQSKYPHLQLVFVGMSYRLKTGATDPAQNSDDEPSTYGYLYEYQQAILEAAAKYHLPAYDFYKNSGVNRYTYTHYLRDGVHPKPISGYQHWANKIGSFLNSVI</sequence>
<proteinExistence type="predicted"/>
<organism evidence="2 3">
    <name type="scientific">Acinetobacter proteolyticus</name>
    <dbReference type="NCBI Taxonomy" id="1776741"/>
    <lineage>
        <taxon>Bacteria</taxon>
        <taxon>Pseudomonadati</taxon>
        <taxon>Pseudomonadota</taxon>
        <taxon>Gammaproteobacteria</taxon>
        <taxon>Moraxellales</taxon>
        <taxon>Moraxellaceae</taxon>
        <taxon>Acinetobacter</taxon>
    </lineage>
</organism>
<dbReference type="AlphaFoldDB" id="A0A653K4E5"/>
<reference evidence="2 3" key="1">
    <citation type="submission" date="2019-10" db="EMBL/GenBank/DDBJ databases">
        <authorList>
            <person name="Karimi E."/>
        </authorList>
    </citation>
    <scope>NUCLEOTIDE SEQUENCE [LARGE SCALE GENOMIC DNA]</scope>
    <source>
        <strain evidence="2">Acinetobacter sp. 8BE</strain>
    </source>
</reference>
<accession>A0A653K4E5</accession>
<dbReference type="Gene3D" id="3.40.50.1110">
    <property type="entry name" value="SGNH hydrolase"/>
    <property type="match status" value="1"/>
</dbReference>
<protein>
    <recommendedName>
        <fullName evidence="1">SGNH hydrolase-type esterase domain-containing protein</fullName>
    </recommendedName>
</protein>
<evidence type="ECO:0000313" key="3">
    <source>
        <dbReference type="Proteomes" id="UP000430404"/>
    </source>
</evidence>
<dbReference type="Proteomes" id="UP000430404">
    <property type="component" value="Unassembled WGS sequence"/>
</dbReference>
<evidence type="ECO:0000313" key="2">
    <source>
        <dbReference type="EMBL" id="VXA55426.1"/>
    </source>
</evidence>
<name>A0A653K4E5_9GAMM</name>
<dbReference type="EMBL" id="CABWKZ010000014">
    <property type="protein sequence ID" value="VXA55426.1"/>
    <property type="molecule type" value="Genomic_DNA"/>
</dbReference>
<dbReference type="GO" id="GO:0016788">
    <property type="term" value="F:hydrolase activity, acting on ester bonds"/>
    <property type="evidence" value="ECO:0007669"/>
    <property type="project" value="UniProtKB-ARBA"/>
</dbReference>
<dbReference type="Pfam" id="PF13472">
    <property type="entry name" value="Lipase_GDSL_2"/>
    <property type="match status" value="1"/>
</dbReference>
<evidence type="ECO:0000259" key="1">
    <source>
        <dbReference type="Pfam" id="PF13472"/>
    </source>
</evidence>
<feature type="domain" description="SGNH hydrolase-type esterase" evidence="1">
    <location>
        <begin position="408"/>
        <end position="612"/>
    </location>
</feature>
<dbReference type="SUPFAM" id="SSF52266">
    <property type="entry name" value="SGNH hydrolase"/>
    <property type="match status" value="1"/>
</dbReference>
<dbReference type="CDD" id="cd00229">
    <property type="entry name" value="SGNH_hydrolase"/>
    <property type="match status" value="1"/>
</dbReference>
<dbReference type="InterPro" id="IPR013830">
    <property type="entry name" value="SGNH_hydro"/>
</dbReference>
<dbReference type="InterPro" id="IPR036514">
    <property type="entry name" value="SGNH_hydro_sf"/>
</dbReference>
<dbReference type="RefSeq" id="WP_159725096.1">
    <property type="nucleotide sequence ID" value="NZ_LR732744.1"/>
</dbReference>
<gene>
    <name evidence="2" type="ORF">ACI8B_210216</name>
</gene>